<dbReference type="InterPro" id="IPR033312">
    <property type="entry name" value="DDB2"/>
</dbReference>
<keyword evidence="7 15" id="KW-0853">WD repeat</keyword>
<reference evidence="17 18" key="1">
    <citation type="journal article" date="2018" name="Proc. R. Soc. B">
        <title>A non-coding region near Follistatin controls head colour polymorphism in the Gouldian finch.</title>
        <authorList>
            <person name="Toomey M.B."/>
            <person name="Marques C.I."/>
            <person name="Andrade P."/>
            <person name="Araujo P.M."/>
            <person name="Sabatino S."/>
            <person name="Gazda M.A."/>
            <person name="Afonso S."/>
            <person name="Lopes R.J."/>
            <person name="Corbo J.C."/>
            <person name="Carneiro M."/>
        </authorList>
    </citation>
    <scope>NUCLEOTIDE SEQUENCE [LARGE SCALE GENOMIC DNA]</scope>
    <source>
        <strain evidence="17">Red01</strain>
        <tissue evidence="17">Muscle</tissue>
    </source>
</reference>
<evidence type="ECO:0000256" key="11">
    <source>
        <dbReference type="ARBA" id="ARBA00023125"/>
    </source>
</evidence>
<comment type="pathway">
    <text evidence="3">Protein modification; protein ubiquitination.</text>
</comment>
<dbReference type="Gene3D" id="2.130.10.10">
    <property type="entry name" value="YVTN repeat-like/Quinoprotein amine dehydrogenase"/>
    <property type="match status" value="2"/>
</dbReference>
<dbReference type="SMART" id="SM00320">
    <property type="entry name" value="WD40"/>
    <property type="match status" value="6"/>
</dbReference>
<dbReference type="OrthoDB" id="9890280at2759"/>
<evidence type="ECO:0000256" key="15">
    <source>
        <dbReference type="PROSITE-ProRule" id="PRU00221"/>
    </source>
</evidence>
<keyword evidence="10" id="KW-0833">Ubl conjugation pathway</keyword>
<dbReference type="Gene3D" id="1.10.287.3280">
    <property type="match status" value="1"/>
</dbReference>
<evidence type="ECO:0000256" key="5">
    <source>
        <dbReference type="ARBA" id="ARBA00014580"/>
    </source>
</evidence>
<feature type="region of interest" description="Disordered" evidence="16">
    <location>
        <begin position="24"/>
        <end position="59"/>
    </location>
</feature>
<evidence type="ECO:0000256" key="13">
    <source>
        <dbReference type="ARBA" id="ARBA00023242"/>
    </source>
</evidence>
<evidence type="ECO:0000256" key="1">
    <source>
        <dbReference type="ARBA" id="ARBA00004123"/>
    </source>
</evidence>
<comment type="caution">
    <text evidence="17">The sequence shown here is derived from an EMBL/GenBank/DDBJ whole genome shotgun (WGS) entry which is preliminary data.</text>
</comment>
<evidence type="ECO:0000256" key="2">
    <source>
        <dbReference type="ARBA" id="ARBA00004286"/>
    </source>
</evidence>
<feature type="compositionally biased region" description="Basic and acidic residues" evidence="16">
    <location>
        <begin position="25"/>
        <end position="43"/>
    </location>
</feature>
<dbReference type="InterPro" id="IPR001680">
    <property type="entry name" value="WD40_rpt"/>
</dbReference>
<protein>
    <recommendedName>
        <fullName evidence="5">DNA damage-binding protein 2</fullName>
    </recommendedName>
    <alternativeName>
        <fullName evidence="14">Damage-specific DNA-binding protein 2</fullName>
    </alternativeName>
</protein>
<evidence type="ECO:0000256" key="9">
    <source>
        <dbReference type="ARBA" id="ARBA00022763"/>
    </source>
</evidence>
<comment type="subcellular location">
    <subcellularLocation>
        <location evidence="2">Chromosome</location>
    </subcellularLocation>
    <subcellularLocation>
        <location evidence="1">Nucleus</location>
    </subcellularLocation>
</comment>
<dbReference type="GO" id="GO:0003684">
    <property type="term" value="F:damaged DNA binding"/>
    <property type="evidence" value="ECO:0007669"/>
    <property type="project" value="InterPro"/>
</dbReference>
<feature type="compositionally biased region" description="Basic and acidic residues" evidence="16">
    <location>
        <begin position="50"/>
        <end position="59"/>
    </location>
</feature>
<dbReference type="GO" id="GO:0031464">
    <property type="term" value="C:Cul4A-RING E3 ubiquitin ligase complex"/>
    <property type="evidence" value="ECO:0007669"/>
    <property type="project" value="UniProtKB-ARBA"/>
</dbReference>
<dbReference type="GO" id="GO:0034644">
    <property type="term" value="P:cellular response to UV"/>
    <property type="evidence" value="ECO:0007669"/>
    <property type="project" value="UniProtKB-ARBA"/>
</dbReference>
<dbReference type="EMBL" id="QUSF01000004">
    <property type="protein sequence ID" value="RLW10447.1"/>
    <property type="molecule type" value="Genomic_DNA"/>
</dbReference>
<dbReference type="InterPro" id="IPR015943">
    <property type="entry name" value="WD40/YVTN_repeat-like_dom_sf"/>
</dbReference>
<evidence type="ECO:0000256" key="10">
    <source>
        <dbReference type="ARBA" id="ARBA00022786"/>
    </source>
</evidence>
<evidence type="ECO:0000313" key="17">
    <source>
        <dbReference type="EMBL" id="RLW10447.1"/>
    </source>
</evidence>
<dbReference type="PROSITE" id="PS50082">
    <property type="entry name" value="WD_REPEATS_2"/>
    <property type="match status" value="1"/>
</dbReference>
<keyword evidence="12" id="KW-0234">DNA repair</keyword>
<evidence type="ECO:0000256" key="14">
    <source>
        <dbReference type="ARBA" id="ARBA00031670"/>
    </source>
</evidence>
<evidence type="ECO:0000256" key="12">
    <source>
        <dbReference type="ARBA" id="ARBA00023204"/>
    </source>
</evidence>
<keyword evidence="8" id="KW-0677">Repeat</keyword>
<name>A0A3L8SWR6_CHLGU</name>
<dbReference type="SUPFAM" id="SSF50978">
    <property type="entry name" value="WD40 repeat-like"/>
    <property type="match status" value="1"/>
</dbReference>
<dbReference type="STRING" id="44316.ENSEGOP00005001596"/>
<evidence type="ECO:0000256" key="6">
    <source>
        <dbReference type="ARBA" id="ARBA00022454"/>
    </source>
</evidence>
<dbReference type="FunFam" id="2.130.10.10:FF:000161">
    <property type="entry name" value="DNA damage-binding protein 2"/>
    <property type="match status" value="1"/>
</dbReference>
<keyword evidence="11" id="KW-0238">DNA-binding</keyword>
<dbReference type="PANTHER" id="PTHR15169">
    <property type="entry name" value="DAMAGE-SPECIFIC DNA BINDING PROTEIN 2"/>
    <property type="match status" value="1"/>
</dbReference>
<keyword evidence="18" id="KW-1185">Reference proteome</keyword>
<dbReference type="Proteomes" id="UP000276834">
    <property type="component" value="Unassembled WGS sequence"/>
</dbReference>
<accession>A0A3L8SWR6</accession>
<dbReference type="PROSITE" id="PS50294">
    <property type="entry name" value="WD_REPEATS_REGION"/>
    <property type="match status" value="1"/>
</dbReference>
<proteinExistence type="inferred from homology"/>
<dbReference type="InterPro" id="IPR036322">
    <property type="entry name" value="WD40_repeat_dom_sf"/>
</dbReference>
<dbReference type="GO" id="GO:0005634">
    <property type="term" value="C:nucleus"/>
    <property type="evidence" value="ECO:0007669"/>
    <property type="project" value="UniProtKB-SubCell"/>
</dbReference>
<dbReference type="GO" id="GO:0006281">
    <property type="term" value="P:DNA repair"/>
    <property type="evidence" value="ECO:0007669"/>
    <property type="project" value="UniProtKB-KW"/>
</dbReference>
<evidence type="ECO:0000256" key="16">
    <source>
        <dbReference type="SAM" id="MobiDB-lite"/>
    </source>
</evidence>
<evidence type="ECO:0000256" key="4">
    <source>
        <dbReference type="ARBA" id="ARBA00005434"/>
    </source>
</evidence>
<feature type="repeat" description="WD" evidence="15">
    <location>
        <begin position="340"/>
        <end position="382"/>
    </location>
</feature>
<keyword evidence="9" id="KW-0227">DNA damage</keyword>
<gene>
    <name evidence="17" type="ORF">DV515_00002337</name>
</gene>
<dbReference type="Pfam" id="PF00400">
    <property type="entry name" value="WD40"/>
    <property type="match status" value="2"/>
</dbReference>
<comment type="similarity">
    <text evidence="4">Belongs to the WD repeat DDB2/WDR76 family.</text>
</comment>
<evidence type="ECO:0000256" key="7">
    <source>
        <dbReference type="ARBA" id="ARBA00022574"/>
    </source>
</evidence>
<dbReference type="GO" id="GO:0005694">
    <property type="term" value="C:chromosome"/>
    <property type="evidence" value="ECO:0007669"/>
    <property type="project" value="UniProtKB-SubCell"/>
</dbReference>
<evidence type="ECO:0000256" key="8">
    <source>
        <dbReference type="ARBA" id="ARBA00022737"/>
    </source>
</evidence>
<dbReference type="AlphaFoldDB" id="A0A3L8SWR6"/>
<sequence>VYDSLTFHAIVCFQWSDRMAPVNQPKDKKRERACQHWPEEAKSAGKRKRDYGERGNEKQEKKLFVRKTSKPSGKIGCSGGGFVMKNKRVLSSQLERRCSIVHYVYQKMLGGSMQAQLRQRLELAFVRSLSSYCLFRRASPFDRRVTCLEWHPTHPSTLAVGSKGGDIILWDCEVLAKTCFIKGMGAGGAITAMKFNPFNPSQLYTASVAGTTTLQDFNGHTVRVFTSTEDWDPNFEGSEYVCLDLKQKGPGDSLGDIKFSPYEAEKLYVASGDGTLSLQDLEGRAVQVISRALDCGHEHHNVCCWYCSVDVSASCRAVVTGDNVGNVVLLSTSGEEVWKLKLHKKKVTHVEFNSRCEWMFATASVDQTVKIWDLRNIKNKTNFLHLLPHEKPVNAAYFSPTHGAKLLSTDQHNEIRVYSSSDWTKPQHLIPHPHRQFQHLTPIKATWHPRYDLIVVGRYPDPKFPGYTLNELRTVDVFDGNTGEMVCQLYDPNASGIISLNKFNPMGDTLASGMGFNILIWNQEEMAAKKHEHLLKAMTNEELEP</sequence>
<organism evidence="17 18">
    <name type="scientific">Chloebia gouldiae</name>
    <name type="common">Gouldian finch</name>
    <name type="synonym">Erythrura gouldiae</name>
    <dbReference type="NCBI Taxonomy" id="44316"/>
    <lineage>
        <taxon>Eukaryota</taxon>
        <taxon>Metazoa</taxon>
        <taxon>Chordata</taxon>
        <taxon>Craniata</taxon>
        <taxon>Vertebrata</taxon>
        <taxon>Euteleostomi</taxon>
        <taxon>Archelosauria</taxon>
        <taxon>Archosauria</taxon>
        <taxon>Dinosauria</taxon>
        <taxon>Saurischia</taxon>
        <taxon>Theropoda</taxon>
        <taxon>Coelurosauria</taxon>
        <taxon>Aves</taxon>
        <taxon>Neognathae</taxon>
        <taxon>Neoaves</taxon>
        <taxon>Telluraves</taxon>
        <taxon>Australaves</taxon>
        <taxon>Passeriformes</taxon>
        <taxon>Passeroidea</taxon>
        <taxon>Passeridae</taxon>
        <taxon>Chloebia</taxon>
    </lineage>
</organism>
<evidence type="ECO:0000313" key="18">
    <source>
        <dbReference type="Proteomes" id="UP000276834"/>
    </source>
</evidence>
<feature type="non-terminal residue" evidence="17">
    <location>
        <position position="1"/>
    </location>
</feature>
<keyword evidence="6" id="KW-0158">Chromosome</keyword>
<evidence type="ECO:0000256" key="3">
    <source>
        <dbReference type="ARBA" id="ARBA00004906"/>
    </source>
</evidence>
<keyword evidence="13" id="KW-0539">Nucleus</keyword>
<dbReference type="PANTHER" id="PTHR15169:SF0">
    <property type="entry name" value="DNA DAMAGE-BINDING PROTEIN 2"/>
    <property type="match status" value="1"/>
</dbReference>